<proteinExistence type="predicted"/>
<protein>
    <submittedName>
        <fullName evidence="2">Adenylate cyclase</fullName>
    </submittedName>
</protein>
<dbReference type="EMBL" id="BMAY01000001">
    <property type="protein sequence ID" value="GFZ26214.1"/>
    <property type="molecule type" value="Genomic_DNA"/>
</dbReference>
<reference evidence="2" key="1">
    <citation type="submission" date="2020-08" db="EMBL/GenBank/DDBJ databases">
        <title>Taxonomic study for Lactobacillus species isolated from hardwood bark.</title>
        <authorList>
            <person name="Tohno M."/>
            <person name="Tanizawa Y."/>
        </authorList>
    </citation>
    <scope>NUCLEOTIDE SEQUENCE</scope>
    <source>
        <strain evidence="2">B40</strain>
    </source>
</reference>
<gene>
    <name evidence="2" type="ORF">LCB40_00940</name>
</gene>
<dbReference type="Pfam" id="PF01928">
    <property type="entry name" value="CYTH"/>
    <property type="match status" value="1"/>
</dbReference>
<name>A0A916QFT4_9LACO</name>
<keyword evidence="3" id="KW-1185">Reference proteome</keyword>
<dbReference type="CDD" id="cd07762">
    <property type="entry name" value="CYTH-like_Pase_1"/>
    <property type="match status" value="1"/>
</dbReference>
<dbReference type="InterPro" id="IPR009195">
    <property type="entry name" value="Uncharacterised_YjbK"/>
</dbReference>
<dbReference type="SMART" id="SM01118">
    <property type="entry name" value="CYTH"/>
    <property type="match status" value="1"/>
</dbReference>
<dbReference type="InterPro" id="IPR023577">
    <property type="entry name" value="CYTH_domain"/>
</dbReference>
<evidence type="ECO:0000313" key="3">
    <source>
        <dbReference type="Proteomes" id="UP000677218"/>
    </source>
</evidence>
<sequence length="205" mass="23590">MSQNLEIEAKILLTKPTYQKILSSYPVKASFNQQNFYFETPDSQIRRHGCSLRIRLYSDRAEATLKVPDENPQQAVFHEALEINSLLDLAVAQKLLKQAKAGQAINFPGPVGDYLKQHFANFYEQLRLATWSKTLRKLLSGPHDTELTLDQTQYPDSFLDYELEIENNSPEQIKQVQTELKQKFGFTINKATTNQSKIGRAFIHR</sequence>
<dbReference type="AlphaFoldDB" id="A0A916QFT4"/>
<evidence type="ECO:0000259" key="1">
    <source>
        <dbReference type="PROSITE" id="PS51707"/>
    </source>
</evidence>
<organism evidence="2 3">
    <name type="scientific">Lactobacillus corticis</name>
    <dbReference type="NCBI Taxonomy" id="2201249"/>
    <lineage>
        <taxon>Bacteria</taxon>
        <taxon>Bacillati</taxon>
        <taxon>Bacillota</taxon>
        <taxon>Bacilli</taxon>
        <taxon>Lactobacillales</taxon>
        <taxon>Lactobacillaceae</taxon>
        <taxon>Lactobacillus</taxon>
    </lineage>
</organism>
<feature type="domain" description="CYTH" evidence="1">
    <location>
        <begin position="4"/>
        <end position="205"/>
    </location>
</feature>
<dbReference type="PROSITE" id="PS51707">
    <property type="entry name" value="CYTH"/>
    <property type="match status" value="1"/>
</dbReference>
<evidence type="ECO:0000313" key="2">
    <source>
        <dbReference type="EMBL" id="GFZ26214.1"/>
    </source>
</evidence>
<dbReference type="Gene3D" id="2.40.320.10">
    <property type="entry name" value="Hypothetical Protein Pfu-838710-001"/>
    <property type="match status" value="1"/>
</dbReference>
<dbReference type="Proteomes" id="UP000677218">
    <property type="component" value="Unassembled WGS sequence"/>
</dbReference>
<accession>A0A916QFT4</accession>
<dbReference type="SUPFAM" id="SSF55154">
    <property type="entry name" value="CYTH-like phosphatases"/>
    <property type="match status" value="1"/>
</dbReference>
<comment type="caution">
    <text evidence="2">The sequence shown here is derived from an EMBL/GenBank/DDBJ whole genome shotgun (WGS) entry which is preliminary data.</text>
</comment>
<dbReference type="RefSeq" id="WP_212779925.1">
    <property type="nucleotide sequence ID" value="NZ_BMAY01000001.1"/>
</dbReference>
<dbReference type="InterPro" id="IPR033469">
    <property type="entry name" value="CYTH-like_dom_sf"/>
</dbReference>